<evidence type="ECO:0000256" key="4">
    <source>
        <dbReference type="ARBA" id="ARBA00005161"/>
    </source>
</evidence>
<comment type="catalytic activity">
    <reaction evidence="13">
        <text>(S)-dihydroorotate + a quinone = orotate + a quinol</text>
        <dbReference type="Rhea" id="RHEA:30187"/>
        <dbReference type="ChEBI" id="CHEBI:24646"/>
        <dbReference type="ChEBI" id="CHEBI:30839"/>
        <dbReference type="ChEBI" id="CHEBI:30864"/>
        <dbReference type="ChEBI" id="CHEBI:132124"/>
        <dbReference type="EC" id="1.3.5.2"/>
    </reaction>
</comment>
<dbReference type="InterPro" id="IPR013785">
    <property type="entry name" value="Aldolase_TIM"/>
</dbReference>
<sequence>MLYPFIKPLLFRLEPETAHNLTIEMAKLSPVIGKLTGQPIDSRLSLKVGSVNWTFPIGLAAGLDKNAEALTFMGHQGFGAIECGTVTLKPQLGNPRPRMFRYPDEQSLRNAMGFPNQGLLEILPRLRAYGGATPLGVNIGKNKDTTAEESIEELSLLLETMEEAAQYFVINVSSPNTPGLRALQEKTYLSELFTELNKVRNGKDLYLKIAPDLDQNKIVELTHLAQEYKLTGIIATNTTIMPDRGVGGVSGVLLREKSREVRKIILKESTNLELIAVGGITDPQDLFNLWKDGGKVAQVYTAYVYQGPDLLKKFHQELVNFVKKQNMTLEKFFELPLSERQYRL</sequence>
<evidence type="ECO:0000256" key="5">
    <source>
        <dbReference type="ARBA" id="ARBA00005359"/>
    </source>
</evidence>
<dbReference type="InterPro" id="IPR012135">
    <property type="entry name" value="Dihydroorotate_DH_1_2"/>
</dbReference>
<dbReference type="GO" id="GO:0006207">
    <property type="term" value="P:'de novo' pyrimidine nucleobase biosynthetic process"/>
    <property type="evidence" value="ECO:0007669"/>
    <property type="project" value="UniProtKB-UniRule"/>
</dbReference>
<keyword evidence="10" id="KW-0665">Pyrimidine biosynthesis</keyword>
<evidence type="ECO:0000256" key="11">
    <source>
        <dbReference type="ARBA" id="ARBA00023002"/>
    </source>
</evidence>
<dbReference type="InterPro" id="IPR001295">
    <property type="entry name" value="Dihydroorotate_DH_CS"/>
</dbReference>
<evidence type="ECO:0000256" key="14">
    <source>
        <dbReference type="NCBIfam" id="TIGR01036"/>
    </source>
</evidence>
<evidence type="ECO:0000256" key="6">
    <source>
        <dbReference type="ARBA" id="ARBA00012791"/>
    </source>
</evidence>
<accession>A0AAX4HL59</accession>
<dbReference type="Gene3D" id="3.20.20.70">
    <property type="entry name" value="Aldolase class I"/>
    <property type="match status" value="1"/>
</dbReference>
<evidence type="ECO:0000256" key="2">
    <source>
        <dbReference type="ARBA" id="ARBA00003125"/>
    </source>
</evidence>
<dbReference type="InterPro" id="IPR005720">
    <property type="entry name" value="Dihydroorotate_DH_cat"/>
</dbReference>
<evidence type="ECO:0000256" key="13">
    <source>
        <dbReference type="ARBA" id="ARBA00048639"/>
    </source>
</evidence>
<comment type="similarity">
    <text evidence="5">Belongs to the dihydroorotate dehydrogenase family. Type 2 subfamily.</text>
</comment>
<proteinExistence type="inferred from homology"/>
<dbReference type="GO" id="GO:0005737">
    <property type="term" value="C:cytoplasm"/>
    <property type="evidence" value="ECO:0007669"/>
    <property type="project" value="InterPro"/>
</dbReference>
<name>A0AAX4HL59_9BACT</name>
<keyword evidence="9" id="KW-0288">FMN</keyword>
<dbReference type="GO" id="GO:0016020">
    <property type="term" value="C:membrane"/>
    <property type="evidence" value="ECO:0007669"/>
    <property type="project" value="UniProtKB-SubCell"/>
</dbReference>
<evidence type="ECO:0000259" key="15">
    <source>
        <dbReference type="Pfam" id="PF01180"/>
    </source>
</evidence>
<dbReference type="PANTHER" id="PTHR48109:SF4">
    <property type="entry name" value="DIHYDROOROTATE DEHYDROGENASE (QUINONE), MITOCHONDRIAL"/>
    <property type="match status" value="1"/>
</dbReference>
<dbReference type="GO" id="GO:0106430">
    <property type="term" value="F:dihydroorotate dehydrogenase (quinone) activity"/>
    <property type="evidence" value="ECO:0007669"/>
    <property type="project" value="UniProtKB-EC"/>
</dbReference>
<comment type="cofactor">
    <cofactor evidence="1">
        <name>FMN</name>
        <dbReference type="ChEBI" id="CHEBI:58210"/>
    </cofactor>
</comment>
<evidence type="ECO:0000256" key="7">
    <source>
        <dbReference type="ARBA" id="ARBA00018366"/>
    </source>
</evidence>
<comment type="pathway">
    <text evidence="4">Pyrimidine metabolism; UMP biosynthesis via de novo pathway; orotate from (S)-dihydroorotate (quinone route): step 1/1.</text>
</comment>
<dbReference type="KEGG" id="psti:SOO65_14915"/>
<evidence type="ECO:0000256" key="3">
    <source>
        <dbReference type="ARBA" id="ARBA00004370"/>
    </source>
</evidence>
<keyword evidence="8" id="KW-0285">Flavoprotein</keyword>
<dbReference type="NCBIfam" id="NF003652">
    <property type="entry name" value="PRK05286.2-5"/>
    <property type="match status" value="1"/>
</dbReference>
<feature type="domain" description="Dihydroorotate dehydrogenase catalytic" evidence="15">
    <location>
        <begin position="44"/>
        <end position="320"/>
    </location>
</feature>
<dbReference type="InterPro" id="IPR005719">
    <property type="entry name" value="Dihydroorotate_DH_2"/>
</dbReference>
<dbReference type="Proteomes" id="UP001324634">
    <property type="component" value="Chromosome"/>
</dbReference>
<evidence type="ECO:0000256" key="8">
    <source>
        <dbReference type="ARBA" id="ARBA00022630"/>
    </source>
</evidence>
<dbReference type="SUPFAM" id="SSF51395">
    <property type="entry name" value="FMN-linked oxidoreductases"/>
    <property type="match status" value="1"/>
</dbReference>
<evidence type="ECO:0000256" key="10">
    <source>
        <dbReference type="ARBA" id="ARBA00022975"/>
    </source>
</evidence>
<evidence type="ECO:0000256" key="9">
    <source>
        <dbReference type="ARBA" id="ARBA00022643"/>
    </source>
</evidence>
<dbReference type="GO" id="GO:0006222">
    <property type="term" value="P:UMP biosynthetic process"/>
    <property type="evidence" value="ECO:0007669"/>
    <property type="project" value="InterPro"/>
</dbReference>
<dbReference type="Pfam" id="PF01180">
    <property type="entry name" value="DHO_dh"/>
    <property type="match status" value="1"/>
</dbReference>
<dbReference type="EMBL" id="CP139487">
    <property type="protein sequence ID" value="WPU63985.1"/>
    <property type="molecule type" value="Genomic_DNA"/>
</dbReference>
<evidence type="ECO:0000256" key="12">
    <source>
        <dbReference type="ARBA" id="ARBA00023136"/>
    </source>
</evidence>
<dbReference type="AlphaFoldDB" id="A0AAX4HL59"/>
<reference evidence="16 17" key="1">
    <citation type="submission" date="2023-11" db="EMBL/GenBank/DDBJ databases">
        <title>Peredibacter starrii A3.12.</title>
        <authorList>
            <person name="Mitchell R.J."/>
        </authorList>
    </citation>
    <scope>NUCLEOTIDE SEQUENCE [LARGE SCALE GENOMIC DNA]</scope>
    <source>
        <strain evidence="16 17">A3.12</strain>
    </source>
</reference>
<keyword evidence="17" id="KW-1185">Reference proteome</keyword>
<organism evidence="16 17">
    <name type="scientific">Peredibacter starrii</name>
    <dbReference type="NCBI Taxonomy" id="28202"/>
    <lineage>
        <taxon>Bacteria</taxon>
        <taxon>Pseudomonadati</taxon>
        <taxon>Bdellovibrionota</taxon>
        <taxon>Bacteriovoracia</taxon>
        <taxon>Bacteriovoracales</taxon>
        <taxon>Bacteriovoracaceae</taxon>
        <taxon>Peredibacter</taxon>
    </lineage>
</organism>
<evidence type="ECO:0000313" key="16">
    <source>
        <dbReference type="EMBL" id="WPU63985.1"/>
    </source>
</evidence>
<gene>
    <name evidence="16" type="ORF">SOO65_14915</name>
</gene>
<dbReference type="PROSITE" id="PS00911">
    <property type="entry name" value="DHODEHASE_1"/>
    <property type="match status" value="1"/>
</dbReference>
<dbReference type="NCBIfam" id="TIGR01036">
    <property type="entry name" value="pyrD_sub2"/>
    <property type="match status" value="1"/>
</dbReference>
<protein>
    <recommendedName>
        <fullName evidence="7 14">Dihydroorotate dehydrogenase (quinone)</fullName>
        <ecNumber evidence="6 14">1.3.5.2</ecNumber>
    </recommendedName>
</protein>
<dbReference type="InterPro" id="IPR050074">
    <property type="entry name" value="DHO_dehydrogenase"/>
</dbReference>
<keyword evidence="11 16" id="KW-0560">Oxidoreductase</keyword>
<dbReference type="PANTHER" id="PTHR48109">
    <property type="entry name" value="DIHYDROOROTATE DEHYDROGENASE (QUINONE), MITOCHONDRIAL-RELATED"/>
    <property type="match status" value="1"/>
</dbReference>
<dbReference type="RefSeq" id="WP_321391800.1">
    <property type="nucleotide sequence ID" value="NZ_CP139487.1"/>
</dbReference>
<dbReference type="EC" id="1.3.5.2" evidence="6 14"/>
<dbReference type="CDD" id="cd04738">
    <property type="entry name" value="DHOD_2_like"/>
    <property type="match status" value="1"/>
</dbReference>
<evidence type="ECO:0000313" key="17">
    <source>
        <dbReference type="Proteomes" id="UP001324634"/>
    </source>
</evidence>
<evidence type="ECO:0000256" key="1">
    <source>
        <dbReference type="ARBA" id="ARBA00001917"/>
    </source>
</evidence>
<dbReference type="PIRSF" id="PIRSF000164">
    <property type="entry name" value="DHO_oxidase"/>
    <property type="match status" value="1"/>
</dbReference>
<keyword evidence="12" id="KW-0472">Membrane</keyword>
<comment type="subcellular location">
    <subcellularLocation>
        <location evidence="3">Membrane</location>
    </subcellularLocation>
</comment>
<comment type="function">
    <text evidence="2">Catalyzes the conversion of dihydroorotate to orotate with quinone as electron acceptor.</text>
</comment>